<dbReference type="OrthoDB" id="6983223at2"/>
<evidence type="ECO:0000313" key="1">
    <source>
        <dbReference type="EMBL" id="PYY70324.1"/>
    </source>
</evidence>
<comment type="caution">
    <text evidence="1">The sequence shown here is derived from an EMBL/GenBank/DDBJ whole genome shotgun (WGS) entry which is preliminary data.</text>
</comment>
<dbReference type="Proteomes" id="UP000247437">
    <property type="component" value="Unassembled WGS sequence"/>
</dbReference>
<evidence type="ECO:0000313" key="2">
    <source>
        <dbReference type="Proteomes" id="UP000247437"/>
    </source>
</evidence>
<protein>
    <submittedName>
        <fullName evidence="1">Fructose-bisphosphate aldolase</fullName>
    </submittedName>
</protein>
<reference evidence="1 2" key="1">
    <citation type="journal article" date="2018" name="Appl. Microbiol. Biotechnol.">
        <title>Characterization of the caprolactam degradation pathway in Pseudomonas jessenii using mass spectrometry-based proteomics.</title>
        <authorList>
            <person name="Otzen M."/>
            <person name="Palacio C."/>
            <person name="Janssen D.B."/>
        </authorList>
    </citation>
    <scope>NUCLEOTIDE SEQUENCE [LARGE SCALE GENOMIC DNA]</scope>
    <source>
        <strain evidence="1 2">GO3</strain>
    </source>
</reference>
<organism evidence="1 2">
    <name type="scientific">Pseudomonas jessenii</name>
    <dbReference type="NCBI Taxonomy" id="77298"/>
    <lineage>
        <taxon>Bacteria</taxon>
        <taxon>Pseudomonadati</taxon>
        <taxon>Pseudomonadota</taxon>
        <taxon>Gammaproteobacteria</taxon>
        <taxon>Pseudomonadales</taxon>
        <taxon>Pseudomonadaceae</taxon>
        <taxon>Pseudomonas</taxon>
    </lineage>
</organism>
<name>A0A2W0F760_PSEJE</name>
<dbReference type="AlphaFoldDB" id="A0A2W0F760"/>
<accession>A0A2W0F760</accession>
<proteinExistence type="predicted"/>
<gene>
    <name evidence="1" type="ORF">CRX42_11975</name>
</gene>
<dbReference type="RefSeq" id="WP_110659598.1">
    <property type="nucleotide sequence ID" value="NZ_PDLL01000114.1"/>
</dbReference>
<sequence length="97" mass="11081">MDANNPQRRFTPMKQIATSYPVLLIDSDAPLRDLHNCAAERLNAVLQYLNLMACTSLPDYAENDINTVTNISRILLQDVRDVFGVIEQRGFETLRRD</sequence>
<dbReference type="EMBL" id="PDLL01000114">
    <property type="protein sequence ID" value="PYY70324.1"/>
    <property type="molecule type" value="Genomic_DNA"/>
</dbReference>